<dbReference type="OrthoDB" id="3627266at2"/>
<name>A0A4R5A8L7_9ACTN</name>
<dbReference type="RefSeq" id="WP_131902264.1">
    <property type="nucleotide sequence ID" value="NZ_SMKU01000336.1"/>
</dbReference>
<dbReference type="Proteomes" id="UP000294513">
    <property type="component" value="Unassembled WGS sequence"/>
</dbReference>
<evidence type="ECO:0000313" key="1">
    <source>
        <dbReference type="EMBL" id="TDD68588.1"/>
    </source>
</evidence>
<proteinExistence type="predicted"/>
<comment type="caution">
    <text evidence="1">The sequence shown here is derived from an EMBL/GenBank/DDBJ whole genome shotgun (WGS) entry which is preliminary data.</text>
</comment>
<keyword evidence="2" id="KW-1185">Reference proteome</keyword>
<dbReference type="AlphaFoldDB" id="A0A4R5A8L7"/>
<sequence>MVTTPIDEDTGEIRVRPFADVLADLGREKVVDEAGVQLQQLVNTVAESGRKGRLVLTVEVAPMKGNSAALMVHAKSDLKLPAAEPVGAVFFYDDDGNLLRDDPRQLKFNLRELNAPSDPKDLKKA</sequence>
<gene>
    <name evidence="1" type="ORF">E1298_38300</name>
</gene>
<accession>A0A4R5A8L7</accession>
<dbReference type="EMBL" id="SMKU01000336">
    <property type="protein sequence ID" value="TDD68588.1"/>
    <property type="molecule type" value="Genomic_DNA"/>
</dbReference>
<organism evidence="1 2">
    <name type="scientific">Actinomadura rubrisoli</name>
    <dbReference type="NCBI Taxonomy" id="2530368"/>
    <lineage>
        <taxon>Bacteria</taxon>
        <taxon>Bacillati</taxon>
        <taxon>Actinomycetota</taxon>
        <taxon>Actinomycetes</taxon>
        <taxon>Streptosporangiales</taxon>
        <taxon>Thermomonosporaceae</taxon>
        <taxon>Actinomadura</taxon>
    </lineage>
</organism>
<reference evidence="1 2" key="1">
    <citation type="submission" date="2019-03" db="EMBL/GenBank/DDBJ databases">
        <title>Draft genome sequences of novel Actinobacteria.</title>
        <authorList>
            <person name="Sahin N."/>
            <person name="Ay H."/>
            <person name="Saygin H."/>
        </authorList>
    </citation>
    <scope>NUCLEOTIDE SEQUENCE [LARGE SCALE GENOMIC DNA]</scope>
    <source>
        <strain evidence="1 2">H3C3</strain>
    </source>
</reference>
<evidence type="ECO:0000313" key="2">
    <source>
        <dbReference type="Proteomes" id="UP000294513"/>
    </source>
</evidence>
<protein>
    <submittedName>
        <fullName evidence="1">Uncharacterized protein</fullName>
    </submittedName>
</protein>